<name>A0A5C6P2R5_9TELE</name>
<evidence type="ECO:0000313" key="1">
    <source>
        <dbReference type="EMBL" id="TWW73366.1"/>
    </source>
</evidence>
<keyword evidence="2" id="KW-1185">Reference proteome</keyword>
<dbReference type="EMBL" id="RHFK02000007">
    <property type="protein sequence ID" value="TWW73366.1"/>
    <property type="molecule type" value="Genomic_DNA"/>
</dbReference>
<accession>A0A5C6P2R5</accession>
<dbReference type="Proteomes" id="UP000324091">
    <property type="component" value="Chromosome 15"/>
</dbReference>
<reference evidence="1 2" key="1">
    <citation type="submission" date="2019-04" db="EMBL/GenBank/DDBJ databases">
        <title>Chromosome genome assembly for Takifugu flavidus.</title>
        <authorList>
            <person name="Xiao S."/>
        </authorList>
    </citation>
    <scope>NUCLEOTIDE SEQUENCE [LARGE SCALE GENOMIC DNA]</scope>
    <source>
        <strain evidence="1">HTHZ2018</strain>
        <tissue evidence="1">Muscle</tissue>
    </source>
</reference>
<evidence type="ECO:0000313" key="2">
    <source>
        <dbReference type="Proteomes" id="UP000324091"/>
    </source>
</evidence>
<gene>
    <name evidence="1" type="ORF">D4764_15G0007600</name>
</gene>
<sequence>MQKNKFNELRTQFTKDTHVMQEQLGRYKKQLQVDEKMIKDKNLPILKEQIKVKKHEQTITHMKQLLAKKDLDTRDDLLKEIEKEKKAAQEVEDRAAV</sequence>
<comment type="caution">
    <text evidence="1">The sequence shown here is derived from an EMBL/GenBank/DDBJ whole genome shotgun (WGS) entry which is preliminary data.</text>
</comment>
<organism evidence="1 2">
    <name type="scientific">Takifugu flavidus</name>
    <name type="common">sansaifugu</name>
    <dbReference type="NCBI Taxonomy" id="433684"/>
    <lineage>
        <taxon>Eukaryota</taxon>
        <taxon>Metazoa</taxon>
        <taxon>Chordata</taxon>
        <taxon>Craniata</taxon>
        <taxon>Vertebrata</taxon>
        <taxon>Euteleostomi</taxon>
        <taxon>Actinopterygii</taxon>
        <taxon>Neopterygii</taxon>
        <taxon>Teleostei</taxon>
        <taxon>Neoteleostei</taxon>
        <taxon>Acanthomorphata</taxon>
        <taxon>Eupercaria</taxon>
        <taxon>Tetraodontiformes</taxon>
        <taxon>Tetradontoidea</taxon>
        <taxon>Tetraodontidae</taxon>
        <taxon>Takifugu</taxon>
    </lineage>
</organism>
<proteinExistence type="predicted"/>
<dbReference type="AlphaFoldDB" id="A0A5C6P2R5"/>
<protein>
    <submittedName>
        <fullName evidence="1">Uncharacterized protein</fullName>
    </submittedName>
</protein>